<organism evidence="2 3">
    <name type="scientific">Diplocarpon rosae</name>
    <dbReference type="NCBI Taxonomy" id="946125"/>
    <lineage>
        <taxon>Eukaryota</taxon>
        <taxon>Fungi</taxon>
        <taxon>Dikarya</taxon>
        <taxon>Ascomycota</taxon>
        <taxon>Pezizomycotina</taxon>
        <taxon>Leotiomycetes</taxon>
        <taxon>Helotiales</taxon>
        <taxon>Drepanopezizaceae</taxon>
        <taxon>Diplocarpon</taxon>
    </lineage>
</organism>
<feature type="region of interest" description="Disordered" evidence="1">
    <location>
        <begin position="82"/>
        <end position="131"/>
    </location>
</feature>
<feature type="compositionally biased region" description="Basic and acidic residues" evidence="1">
    <location>
        <begin position="249"/>
        <end position="274"/>
    </location>
</feature>
<sequence length="573" mass="63200">MPCGARIASFVYSKNLTFALFLCFLPRASSVARLPSALLYSILLFKLEGIPSKITIHHLPLQPQTIPRIYYDDTTPAEKSTPATIIMSTPPPASSASDPRNQNDDATASAPAANPAPGSATNPPPNATMTDPSFEEITALADILDGSIMADTSAFNRMIDDAQEMLYDDDPILEARDERRSDRPRTPVAEAAPAAATPAWNPVNDNNPRSPELPATPDPPQLPVAQSDEPTTSDEDDDDDDDDDEDDQRFESAKTTARENLEQALQRRQEEVDKVGQASGSAPDSARKGKAVVRKTTVGKPSNWLKDESENDDDEDDMPAKTKKNGDRVLRKDGTPVKKSRPSTLRLLRNRLREQLRQATSRFNLPWTVPKPLRFRVSEQRIWKTIVNAASNNDRLPANVDQIIAKIEAKGGDSLQPGHMIFVTLFKAVEFTKLHEDLATLKKENDKLTKQVDAQAKQIENMRAASDRPNPSAGAPSAATATPNKRKSTAAPQPDNAKRPKSSKWPEQVSEETRDRRTLKNPRDRKLISAFDGLDELVELGITAIRTDGSTDSVKMKSFLSKAENRTMYDFTD</sequence>
<feature type="compositionally biased region" description="Low complexity" evidence="1">
    <location>
        <begin position="469"/>
        <end position="483"/>
    </location>
</feature>
<name>A0AAD9SUT1_9HELO</name>
<dbReference type="Proteomes" id="UP001285354">
    <property type="component" value="Unassembled WGS sequence"/>
</dbReference>
<comment type="caution">
    <text evidence="2">The sequence shown here is derived from an EMBL/GenBank/DDBJ whole genome shotgun (WGS) entry which is preliminary data.</text>
</comment>
<feature type="compositionally biased region" description="Low complexity" evidence="1">
    <location>
        <begin position="106"/>
        <end position="121"/>
    </location>
</feature>
<feature type="compositionally biased region" description="Basic and acidic residues" evidence="1">
    <location>
        <begin position="511"/>
        <end position="521"/>
    </location>
</feature>
<reference evidence="2" key="1">
    <citation type="submission" date="2023-06" db="EMBL/GenBank/DDBJ databases">
        <title>Draft genome of Marssonina rosae.</title>
        <authorList>
            <person name="Cheng Q."/>
        </authorList>
    </citation>
    <scope>NUCLEOTIDE SEQUENCE</scope>
    <source>
        <strain evidence="2">R4</strain>
    </source>
</reference>
<feature type="region of interest" description="Disordered" evidence="1">
    <location>
        <begin position="462"/>
        <end position="521"/>
    </location>
</feature>
<feature type="compositionally biased region" description="Basic and acidic residues" evidence="1">
    <location>
        <begin position="318"/>
        <end position="336"/>
    </location>
</feature>
<evidence type="ECO:0000256" key="1">
    <source>
        <dbReference type="SAM" id="MobiDB-lite"/>
    </source>
</evidence>
<protein>
    <submittedName>
        <fullName evidence="2">Uncharacterized protein</fullName>
    </submittedName>
</protein>
<gene>
    <name evidence="2" type="ORF">QTJ16_005352</name>
</gene>
<evidence type="ECO:0000313" key="3">
    <source>
        <dbReference type="Proteomes" id="UP001285354"/>
    </source>
</evidence>
<dbReference type="AlphaFoldDB" id="A0AAD9SUT1"/>
<keyword evidence="3" id="KW-1185">Reference proteome</keyword>
<evidence type="ECO:0000313" key="2">
    <source>
        <dbReference type="EMBL" id="KAK2624983.1"/>
    </source>
</evidence>
<feature type="region of interest" description="Disordered" evidence="1">
    <location>
        <begin position="177"/>
        <end position="342"/>
    </location>
</feature>
<proteinExistence type="predicted"/>
<feature type="compositionally biased region" description="Low complexity" evidence="1">
    <location>
        <begin position="186"/>
        <end position="204"/>
    </location>
</feature>
<feature type="compositionally biased region" description="Acidic residues" evidence="1">
    <location>
        <begin position="231"/>
        <end position="248"/>
    </location>
</feature>
<accession>A0AAD9SUT1</accession>
<dbReference type="EMBL" id="JAUBYV010000008">
    <property type="protein sequence ID" value="KAK2624983.1"/>
    <property type="molecule type" value="Genomic_DNA"/>
</dbReference>